<evidence type="ECO:0000313" key="2">
    <source>
        <dbReference type="EMBL" id="PSL32160.1"/>
    </source>
</evidence>
<feature type="signal peptide" evidence="1">
    <location>
        <begin position="1"/>
        <end position="18"/>
    </location>
</feature>
<feature type="chain" id="PRO_5015167607" description="Outer membrane protein with beta-barrel domain" evidence="1">
    <location>
        <begin position="19"/>
        <end position="206"/>
    </location>
</feature>
<evidence type="ECO:0000313" key="3">
    <source>
        <dbReference type="Proteomes" id="UP000240978"/>
    </source>
</evidence>
<proteinExistence type="predicted"/>
<name>A0A2P8GDZ3_9BACT</name>
<dbReference type="Proteomes" id="UP000240978">
    <property type="component" value="Unassembled WGS sequence"/>
</dbReference>
<sequence length="206" mass="21959">MKKILSALLVLAAQQAWAQHATTETLFSSKSGKKTTIGAYGAPAAKFTPIDGKFGLLTGGYGGVLLNGKIMLGAGAYSLVNNVDMPAVNANAQKEYLNLWYTGFVAEYIHNSDKLVHWTAGALIGGGAAGRRNKNWWDGDDHDHTYDNHGFFVAEPYANVELNITKFLRLDVGASYRYVGGSNTTGITDGKLGGPSLNIGLKAGKF</sequence>
<dbReference type="AlphaFoldDB" id="A0A2P8GDZ3"/>
<dbReference type="OrthoDB" id="1122635at2"/>
<organism evidence="2 3">
    <name type="scientific">Chitinophaga ginsengisoli</name>
    <dbReference type="NCBI Taxonomy" id="363837"/>
    <lineage>
        <taxon>Bacteria</taxon>
        <taxon>Pseudomonadati</taxon>
        <taxon>Bacteroidota</taxon>
        <taxon>Chitinophagia</taxon>
        <taxon>Chitinophagales</taxon>
        <taxon>Chitinophagaceae</taxon>
        <taxon>Chitinophaga</taxon>
    </lineage>
</organism>
<dbReference type="EMBL" id="PYGK01000004">
    <property type="protein sequence ID" value="PSL32160.1"/>
    <property type="molecule type" value="Genomic_DNA"/>
</dbReference>
<gene>
    <name evidence="2" type="ORF">CLV42_104463</name>
</gene>
<keyword evidence="1" id="KW-0732">Signal</keyword>
<evidence type="ECO:0008006" key="4">
    <source>
        <dbReference type="Google" id="ProtNLM"/>
    </source>
</evidence>
<reference evidence="2 3" key="1">
    <citation type="submission" date="2018-03" db="EMBL/GenBank/DDBJ databases">
        <title>Genomic Encyclopedia of Archaeal and Bacterial Type Strains, Phase II (KMG-II): from individual species to whole genera.</title>
        <authorList>
            <person name="Goeker M."/>
        </authorList>
    </citation>
    <scope>NUCLEOTIDE SEQUENCE [LARGE SCALE GENOMIC DNA]</scope>
    <source>
        <strain evidence="2 3">DSM 18107</strain>
    </source>
</reference>
<accession>A0A2P8GDZ3</accession>
<evidence type="ECO:0000256" key="1">
    <source>
        <dbReference type="SAM" id="SignalP"/>
    </source>
</evidence>
<protein>
    <recommendedName>
        <fullName evidence="4">Outer membrane protein with beta-barrel domain</fullName>
    </recommendedName>
</protein>
<dbReference type="RefSeq" id="WP_106602363.1">
    <property type="nucleotide sequence ID" value="NZ_PYGK01000004.1"/>
</dbReference>
<comment type="caution">
    <text evidence="2">The sequence shown here is derived from an EMBL/GenBank/DDBJ whole genome shotgun (WGS) entry which is preliminary data.</text>
</comment>
<keyword evidence="3" id="KW-1185">Reference proteome</keyword>